<dbReference type="InterPro" id="IPR029063">
    <property type="entry name" value="SAM-dependent_MTases_sf"/>
</dbReference>
<keyword evidence="8" id="KW-1185">Reference proteome</keyword>
<sequence>MDLMKGNESVDELLQAQAHVWNHALRFISSMSLKCAIELEIPNIIYNHGQPMAISELALALSLHPTKLNCLYRLMCILIHSGFVAEPKQHTSQSDEVEKGYVLTLAGRLLLKDSEMSSRPFLLGALDPVLMKPWQSFGAWFQNGDANPSAFATSHGKPFWDYAEYEPRINHLFNEAMAGVSLLIAKVMITKCKGFFKGLKSLVDVGGGTGTITKILANIFPEMDCTVFDLPHVVAGLQGEGNLKYIGGNMLDKVPFGDAVMLKWILHDWNDEDCVKILKICKEAIPSKDKGGKDVYLDPTSRASKTLFRIASLIGNPIKIDVHTTIPVLLTGDAENTAPKLNTPNNSPESRRSKKAKLPLSKQNAHSKSRALHLSIKTLSSSSIRNSNPFTNGASKHRIHKRHPIPRKREPFFSSKCLSWKASCSLRDPNPQEIVPYRWIN</sequence>
<dbReference type="GO" id="GO:0009717">
    <property type="term" value="P:isoflavonoid biosynthetic process"/>
    <property type="evidence" value="ECO:0007669"/>
    <property type="project" value="UniProtKB-ARBA"/>
</dbReference>
<dbReference type="STRING" id="210143.A0A1R3J1N1"/>
<evidence type="ECO:0000313" key="8">
    <source>
        <dbReference type="Proteomes" id="UP000188268"/>
    </source>
</evidence>
<evidence type="ECO:0000256" key="1">
    <source>
        <dbReference type="ARBA" id="ARBA00022603"/>
    </source>
</evidence>
<dbReference type="GO" id="GO:0046983">
    <property type="term" value="F:protein dimerization activity"/>
    <property type="evidence" value="ECO:0007669"/>
    <property type="project" value="InterPro"/>
</dbReference>
<dbReference type="FunFam" id="1.10.10.10:FF:000213">
    <property type="entry name" value="Coniferyl alcohol 9-O-methyltransferase"/>
    <property type="match status" value="1"/>
</dbReference>
<dbReference type="InterPro" id="IPR012967">
    <property type="entry name" value="COMT_dimerisation"/>
</dbReference>
<dbReference type="Gramene" id="OMO88738">
    <property type="protein sequence ID" value="OMO88738"/>
    <property type="gene ID" value="CCACVL1_08235"/>
</dbReference>
<dbReference type="EMBL" id="AWWV01008928">
    <property type="protein sequence ID" value="OMO88738.1"/>
    <property type="molecule type" value="Genomic_DNA"/>
</dbReference>
<name>A0A1R3J1N1_COCAP</name>
<dbReference type="InterPro" id="IPR001077">
    <property type="entry name" value="COMT_C"/>
</dbReference>
<evidence type="ECO:0000313" key="7">
    <source>
        <dbReference type="EMBL" id="OMO88738.1"/>
    </source>
</evidence>
<evidence type="ECO:0000256" key="4">
    <source>
        <dbReference type="SAM" id="MobiDB-lite"/>
    </source>
</evidence>
<evidence type="ECO:0000259" key="6">
    <source>
        <dbReference type="Pfam" id="PF08100"/>
    </source>
</evidence>
<dbReference type="Pfam" id="PF08100">
    <property type="entry name" value="Dimerisation"/>
    <property type="match status" value="1"/>
</dbReference>
<comment type="caution">
    <text evidence="7">The sequence shown here is derived from an EMBL/GenBank/DDBJ whole genome shotgun (WGS) entry which is preliminary data.</text>
</comment>
<dbReference type="Gene3D" id="3.40.50.150">
    <property type="entry name" value="Vaccinia Virus protein VP39"/>
    <property type="match status" value="1"/>
</dbReference>
<dbReference type="GO" id="GO:0008171">
    <property type="term" value="F:O-methyltransferase activity"/>
    <property type="evidence" value="ECO:0007669"/>
    <property type="project" value="InterPro"/>
</dbReference>
<feature type="domain" description="O-methyltransferase dimerisation" evidence="6">
    <location>
        <begin position="21"/>
        <end position="113"/>
    </location>
</feature>
<proteinExistence type="predicted"/>
<dbReference type="SUPFAM" id="SSF53335">
    <property type="entry name" value="S-adenosyl-L-methionine-dependent methyltransferases"/>
    <property type="match status" value="1"/>
</dbReference>
<dbReference type="Pfam" id="PF00891">
    <property type="entry name" value="Methyltransf_2"/>
    <property type="match status" value="1"/>
</dbReference>
<reference evidence="7 8" key="1">
    <citation type="submission" date="2013-09" db="EMBL/GenBank/DDBJ databases">
        <title>Corchorus capsularis genome sequencing.</title>
        <authorList>
            <person name="Alam M."/>
            <person name="Haque M.S."/>
            <person name="Islam M.S."/>
            <person name="Emdad E.M."/>
            <person name="Islam M.M."/>
            <person name="Ahmed B."/>
            <person name="Halim A."/>
            <person name="Hossen Q.M.M."/>
            <person name="Hossain M.Z."/>
            <person name="Ahmed R."/>
            <person name="Khan M.M."/>
            <person name="Islam R."/>
            <person name="Rashid M.M."/>
            <person name="Khan S.A."/>
            <person name="Rahman M.S."/>
            <person name="Alam M."/>
        </authorList>
    </citation>
    <scope>NUCLEOTIDE SEQUENCE [LARGE SCALE GENOMIC DNA]</scope>
    <source>
        <strain evidence="8">cv. CVL-1</strain>
        <tissue evidence="7">Whole seedling</tissue>
    </source>
</reference>
<gene>
    <name evidence="7" type="ORF">CCACVL1_08235</name>
</gene>
<dbReference type="OMA" id="ICKEAIP"/>
<organism evidence="7 8">
    <name type="scientific">Corchorus capsularis</name>
    <name type="common">Jute</name>
    <dbReference type="NCBI Taxonomy" id="210143"/>
    <lineage>
        <taxon>Eukaryota</taxon>
        <taxon>Viridiplantae</taxon>
        <taxon>Streptophyta</taxon>
        <taxon>Embryophyta</taxon>
        <taxon>Tracheophyta</taxon>
        <taxon>Spermatophyta</taxon>
        <taxon>Magnoliopsida</taxon>
        <taxon>eudicotyledons</taxon>
        <taxon>Gunneridae</taxon>
        <taxon>Pentapetalae</taxon>
        <taxon>rosids</taxon>
        <taxon>malvids</taxon>
        <taxon>Malvales</taxon>
        <taxon>Malvaceae</taxon>
        <taxon>Grewioideae</taxon>
        <taxon>Apeibeae</taxon>
        <taxon>Corchorus</taxon>
    </lineage>
</organism>
<feature type="domain" description="O-methyltransferase C-terminal" evidence="5">
    <location>
        <begin position="134"/>
        <end position="292"/>
    </location>
</feature>
<dbReference type="InterPro" id="IPR036390">
    <property type="entry name" value="WH_DNA-bd_sf"/>
</dbReference>
<feature type="region of interest" description="Disordered" evidence="4">
    <location>
        <begin position="335"/>
        <end position="370"/>
    </location>
</feature>
<accession>A0A1R3J1N1</accession>
<feature type="compositionally biased region" description="Polar residues" evidence="4">
    <location>
        <begin position="339"/>
        <end position="348"/>
    </location>
</feature>
<dbReference type="Gene3D" id="1.10.10.10">
    <property type="entry name" value="Winged helix-like DNA-binding domain superfamily/Winged helix DNA-binding domain"/>
    <property type="match status" value="1"/>
</dbReference>
<dbReference type="OrthoDB" id="2410195at2759"/>
<dbReference type="InterPro" id="IPR016461">
    <property type="entry name" value="COMT-like"/>
</dbReference>
<protein>
    <submittedName>
        <fullName evidence="7">O-methyltransferase, family 2</fullName>
    </submittedName>
</protein>
<dbReference type="SUPFAM" id="SSF46785">
    <property type="entry name" value="Winged helix' DNA-binding domain"/>
    <property type="match status" value="1"/>
</dbReference>
<dbReference type="GO" id="GO:0032259">
    <property type="term" value="P:methylation"/>
    <property type="evidence" value="ECO:0007669"/>
    <property type="project" value="UniProtKB-KW"/>
</dbReference>
<dbReference type="PROSITE" id="PS51683">
    <property type="entry name" value="SAM_OMT_II"/>
    <property type="match status" value="1"/>
</dbReference>
<evidence type="ECO:0000256" key="3">
    <source>
        <dbReference type="ARBA" id="ARBA00022691"/>
    </source>
</evidence>
<dbReference type="PANTHER" id="PTHR11746">
    <property type="entry name" value="O-METHYLTRANSFERASE"/>
    <property type="match status" value="1"/>
</dbReference>
<keyword evidence="3" id="KW-0949">S-adenosyl-L-methionine</keyword>
<dbReference type="InterPro" id="IPR036388">
    <property type="entry name" value="WH-like_DNA-bd_sf"/>
</dbReference>
<keyword evidence="1 7" id="KW-0489">Methyltransferase</keyword>
<dbReference type="GO" id="GO:0008757">
    <property type="term" value="F:S-adenosylmethionine-dependent methyltransferase activity"/>
    <property type="evidence" value="ECO:0007669"/>
    <property type="project" value="UniProtKB-ARBA"/>
</dbReference>
<dbReference type="AlphaFoldDB" id="A0A1R3J1N1"/>
<keyword evidence="2 7" id="KW-0808">Transferase</keyword>
<evidence type="ECO:0000256" key="2">
    <source>
        <dbReference type="ARBA" id="ARBA00022679"/>
    </source>
</evidence>
<evidence type="ECO:0000259" key="5">
    <source>
        <dbReference type="Pfam" id="PF00891"/>
    </source>
</evidence>
<dbReference type="Proteomes" id="UP000188268">
    <property type="component" value="Unassembled WGS sequence"/>
</dbReference>